<comment type="caution">
    <text evidence="1">The sequence shown here is derived from an EMBL/GenBank/DDBJ whole genome shotgun (WGS) entry which is preliminary data.</text>
</comment>
<gene>
    <name evidence="1" type="ORF">RPERSI_LOCUS27408</name>
</gene>
<feature type="non-terminal residue" evidence="1">
    <location>
        <position position="47"/>
    </location>
</feature>
<keyword evidence="2" id="KW-1185">Reference proteome</keyword>
<name>A0ACA9S7Q1_9GLOM</name>
<evidence type="ECO:0000313" key="2">
    <source>
        <dbReference type="Proteomes" id="UP000789920"/>
    </source>
</evidence>
<evidence type="ECO:0000313" key="1">
    <source>
        <dbReference type="EMBL" id="CAG8829095.1"/>
    </source>
</evidence>
<dbReference type="EMBL" id="CAJVQC010096623">
    <property type="protein sequence ID" value="CAG8829095.1"/>
    <property type="molecule type" value="Genomic_DNA"/>
</dbReference>
<reference evidence="1" key="1">
    <citation type="submission" date="2021-06" db="EMBL/GenBank/DDBJ databases">
        <authorList>
            <person name="Kallberg Y."/>
            <person name="Tangrot J."/>
            <person name="Rosling A."/>
        </authorList>
    </citation>
    <scope>NUCLEOTIDE SEQUENCE</scope>
    <source>
        <strain evidence="1">MA461A</strain>
    </source>
</reference>
<sequence length="47" mass="5197">MKIAVRSNVAVGKKSESTNNIIKFTNKILKRNESNVAVGRFCPVKCC</sequence>
<dbReference type="Proteomes" id="UP000789920">
    <property type="component" value="Unassembled WGS sequence"/>
</dbReference>
<accession>A0ACA9S7Q1</accession>
<protein>
    <submittedName>
        <fullName evidence="1">20549_t:CDS:1</fullName>
    </submittedName>
</protein>
<proteinExistence type="predicted"/>
<feature type="non-terminal residue" evidence="1">
    <location>
        <position position="1"/>
    </location>
</feature>
<organism evidence="1 2">
    <name type="scientific">Racocetra persica</name>
    <dbReference type="NCBI Taxonomy" id="160502"/>
    <lineage>
        <taxon>Eukaryota</taxon>
        <taxon>Fungi</taxon>
        <taxon>Fungi incertae sedis</taxon>
        <taxon>Mucoromycota</taxon>
        <taxon>Glomeromycotina</taxon>
        <taxon>Glomeromycetes</taxon>
        <taxon>Diversisporales</taxon>
        <taxon>Gigasporaceae</taxon>
        <taxon>Racocetra</taxon>
    </lineage>
</organism>